<organism evidence="2 3">
    <name type="scientific">Wallemia mellicola</name>
    <dbReference type="NCBI Taxonomy" id="1708541"/>
    <lineage>
        <taxon>Eukaryota</taxon>
        <taxon>Fungi</taxon>
        <taxon>Dikarya</taxon>
        <taxon>Basidiomycota</taxon>
        <taxon>Wallemiomycotina</taxon>
        <taxon>Wallemiomycetes</taxon>
        <taxon>Wallemiales</taxon>
        <taxon>Wallemiaceae</taxon>
        <taxon>Wallemia</taxon>
    </lineage>
</organism>
<name>A0A4T0MF43_9BASI</name>
<evidence type="ECO:0000313" key="3">
    <source>
        <dbReference type="Proteomes" id="UP000310685"/>
    </source>
</evidence>
<comment type="caution">
    <text evidence="2">The sequence shown here is derived from an EMBL/GenBank/DDBJ whole genome shotgun (WGS) entry which is preliminary data.</text>
</comment>
<evidence type="ECO:0000256" key="1">
    <source>
        <dbReference type="SAM" id="MobiDB-lite"/>
    </source>
</evidence>
<feature type="compositionally biased region" description="Basic and acidic residues" evidence="1">
    <location>
        <begin position="56"/>
        <end position="70"/>
    </location>
</feature>
<feature type="compositionally biased region" description="Basic and acidic residues" evidence="1">
    <location>
        <begin position="92"/>
        <end position="106"/>
    </location>
</feature>
<feature type="region of interest" description="Disordered" evidence="1">
    <location>
        <begin position="43"/>
        <end position="106"/>
    </location>
</feature>
<gene>
    <name evidence="2" type="ORF">E3Q22_01041</name>
</gene>
<dbReference type="Proteomes" id="UP000310685">
    <property type="component" value="Unassembled WGS sequence"/>
</dbReference>
<accession>A0A4T0MF43</accession>
<dbReference type="EMBL" id="SPRC01000007">
    <property type="protein sequence ID" value="TIB81468.1"/>
    <property type="molecule type" value="Genomic_DNA"/>
</dbReference>
<protein>
    <submittedName>
        <fullName evidence="2">Uncharacterized protein</fullName>
    </submittedName>
</protein>
<evidence type="ECO:0000313" key="2">
    <source>
        <dbReference type="EMBL" id="TIB81468.1"/>
    </source>
</evidence>
<sequence length="106" mass="11486">MLWRCTSLSSSSDTLKMLNRGVFRNTARLCNANKDKFVESLKAGSVLEEPTSGISPHEKAQDAREAKDTEQPGPTLADLEKLSAEDLGGGEIGERALGEKGEHKKD</sequence>
<dbReference type="AlphaFoldDB" id="A0A4T0MF43"/>
<proteinExistence type="predicted"/>
<reference evidence="2 3" key="1">
    <citation type="submission" date="2019-03" db="EMBL/GenBank/DDBJ databases">
        <title>Sequencing 25 genomes of Wallemia mellicola.</title>
        <authorList>
            <person name="Gostincar C."/>
        </authorList>
    </citation>
    <scope>NUCLEOTIDE SEQUENCE [LARGE SCALE GENOMIC DNA]</scope>
    <source>
        <strain evidence="2 3">EXF-6152</strain>
    </source>
</reference>